<evidence type="ECO:0000313" key="4">
    <source>
        <dbReference type="Proteomes" id="UP000008634"/>
    </source>
</evidence>
<keyword evidence="2" id="KW-0732">Signal</keyword>
<feature type="compositionally biased region" description="Acidic residues" evidence="1">
    <location>
        <begin position="167"/>
        <end position="178"/>
    </location>
</feature>
<evidence type="ECO:0000256" key="2">
    <source>
        <dbReference type="SAM" id="SignalP"/>
    </source>
</evidence>
<sequence length="329" mass="36368">MKIPTMILKSSALTLIILSLCMTSCSSDDSRVTEEEAPAYIAETKANLVGEWVLINSTINRENIPTADFEILKETRANFYDNNTYSLVYKSRSESASGSTTSTNTQEGTYSVAGLNQVSFFNSSSEIEYIADQLQITTTSTSSDGVVQLQVDVFVRSDSEELKEKEAEEEEVAEEEQDNSAATNNTYDGTAVIAKLLGEWEISGETDACLMKNTITFAAETFEIIQHKTTFNRTNLLAYNLSVSYPMPSIFSGSVTKGNETVTFDTQADCQFVKKSELEYTVIDEETIVLKKSSKAKILLVDDATLKLVISYSDMNGEAKGIEFIYKKV</sequence>
<feature type="signal peptide" evidence="2">
    <location>
        <begin position="1"/>
        <end position="27"/>
    </location>
</feature>
<dbReference type="Proteomes" id="UP000008634">
    <property type="component" value="Chromosome"/>
</dbReference>
<dbReference type="RefSeq" id="WP_013550217.1">
    <property type="nucleotide sequence ID" value="NC_014934.1"/>
</dbReference>
<proteinExistence type="predicted"/>
<feature type="chain" id="PRO_5003212732" description="Lipocalin-like domain-containing protein" evidence="2">
    <location>
        <begin position="28"/>
        <end position="329"/>
    </location>
</feature>
<reference evidence="3 4" key="1">
    <citation type="journal article" date="2010" name="Stand. Genomic Sci.">
        <title>Complete genome sequence of Cellulophaga algicola type strain (IC166).</title>
        <authorList>
            <person name="Abt B."/>
            <person name="Lu M."/>
            <person name="Misra M."/>
            <person name="Han C."/>
            <person name="Nolan M."/>
            <person name="Lucas S."/>
            <person name="Hammon N."/>
            <person name="Deshpande S."/>
            <person name="Cheng J.F."/>
            <person name="Tapia R."/>
            <person name="Goodwin L."/>
            <person name="Pitluck S."/>
            <person name="Liolios K."/>
            <person name="Pagani I."/>
            <person name="Ivanova N."/>
            <person name="Mavromatis K."/>
            <person name="Ovchinikova G."/>
            <person name="Pati A."/>
            <person name="Chen A."/>
            <person name="Palaniappan K."/>
            <person name="Land M."/>
            <person name="Hauser L."/>
            <person name="Chang Y.J."/>
            <person name="Jeffries C.D."/>
            <person name="Detter J.C."/>
            <person name="Brambilla E."/>
            <person name="Rohde M."/>
            <person name="Tindall B.J."/>
            <person name="Goker M."/>
            <person name="Woyke T."/>
            <person name="Bristow J."/>
            <person name="Eisen J.A."/>
            <person name="Markowitz V."/>
            <person name="Hugenholtz P."/>
            <person name="Kyrpides N.C."/>
            <person name="Klenk H.P."/>
            <person name="Lapidus A."/>
        </authorList>
    </citation>
    <scope>NUCLEOTIDE SEQUENCE [LARGE SCALE GENOMIC DNA]</scope>
    <source>
        <strain evidence="4">DSM 14237 / IC166 / ACAM 630</strain>
    </source>
</reference>
<dbReference type="KEGG" id="cao:Celal_1422"/>
<dbReference type="EMBL" id="CP002453">
    <property type="protein sequence ID" value="ADV48735.1"/>
    <property type="molecule type" value="Genomic_DNA"/>
</dbReference>
<evidence type="ECO:0008006" key="5">
    <source>
        <dbReference type="Google" id="ProtNLM"/>
    </source>
</evidence>
<name>E6X9I5_CELAD</name>
<dbReference type="AlphaFoldDB" id="E6X9I5"/>
<dbReference type="HOGENOM" id="CLU_843824_0_0_10"/>
<evidence type="ECO:0000256" key="1">
    <source>
        <dbReference type="SAM" id="MobiDB-lite"/>
    </source>
</evidence>
<feature type="region of interest" description="Disordered" evidence="1">
    <location>
        <begin position="160"/>
        <end position="184"/>
    </location>
</feature>
<keyword evidence="4" id="KW-1185">Reference proteome</keyword>
<organism evidence="3 4">
    <name type="scientific">Cellulophaga algicola (strain DSM 14237 / IC166 / ACAM 630)</name>
    <dbReference type="NCBI Taxonomy" id="688270"/>
    <lineage>
        <taxon>Bacteria</taxon>
        <taxon>Pseudomonadati</taxon>
        <taxon>Bacteroidota</taxon>
        <taxon>Flavobacteriia</taxon>
        <taxon>Flavobacteriales</taxon>
        <taxon>Flavobacteriaceae</taxon>
        <taxon>Cellulophaga</taxon>
    </lineage>
</organism>
<evidence type="ECO:0000313" key="3">
    <source>
        <dbReference type="EMBL" id="ADV48735.1"/>
    </source>
</evidence>
<accession>E6X9I5</accession>
<gene>
    <name evidence="3" type="ordered locus">Celal_1422</name>
</gene>
<protein>
    <recommendedName>
        <fullName evidence="5">Lipocalin-like domain-containing protein</fullName>
    </recommendedName>
</protein>
<dbReference type="OrthoDB" id="1159893at2"/>